<dbReference type="Gene3D" id="3.40.50.300">
    <property type="entry name" value="P-loop containing nucleotide triphosphate hydrolases"/>
    <property type="match status" value="1"/>
</dbReference>
<keyword evidence="2" id="KW-0067">ATP-binding</keyword>
<evidence type="ECO:0000256" key="2">
    <source>
        <dbReference type="ARBA" id="ARBA00022840"/>
    </source>
</evidence>
<accession>A0A9D1NBU2</accession>
<reference evidence="4" key="1">
    <citation type="submission" date="2020-10" db="EMBL/GenBank/DDBJ databases">
        <authorList>
            <person name="Gilroy R."/>
        </authorList>
    </citation>
    <scope>NUCLEOTIDE SEQUENCE</scope>
    <source>
        <strain evidence="4">23406</strain>
    </source>
</reference>
<evidence type="ECO:0000313" key="5">
    <source>
        <dbReference type="Proteomes" id="UP000886891"/>
    </source>
</evidence>
<gene>
    <name evidence="4" type="ORF">IAB14_03350</name>
</gene>
<evidence type="ECO:0000256" key="1">
    <source>
        <dbReference type="ARBA" id="ARBA00022741"/>
    </source>
</evidence>
<sequence>MLRTLLGAYADRILDNVCEGELCEVRIRTGRPVVLRTASSRLFTNWCATQQIVDDIVSIATDYSLYAHQEEMLAGYIRYRGGIRIGVGGTYVADGGRLCGIAQVSSLNVRIPHETIGVGERFADLTEEFENTLVLSPPFGGKTTLIRDMARILSARYDVVVVDERFEIGGQGGYTFGPHIDFVSGVPKTLAIEGILRSLAPEIVVTDELYPQKDRPFLEAVERAGVRLLAGMHGCKIKRFFAENKEFSRWFRYGIELSYKPMPGSIESIVRLGRD</sequence>
<dbReference type="PANTHER" id="PTHR20953:SF3">
    <property type="entry name" value="P-LOOP CONTAINING NUCLEOSIDE TRIPHOSPHATE HYDROLASES SUPERFAMILY PROTEIN"/>
    <property type="match status" value="1"/>
</dbReference>
<feature type="domain" description="Stage III sporulation protein AA AAA+ ATPase" evidence="3">
    <location>
        <begin position="12"/>
        <end position="267"/>
    </location>
</feature>
<evidence type="ECO:0000313" key="4">
    <source>
        <dbReference type="EMBL" id="HIV00135.1"/>
    </source>
</evidence>
<protein>
    <recommendedName>
        <fullName evidence="3">Stage III sporulation protein AA AAA+ ATPase domain-containing protein</fullName>
    </recommendedName>
</protein>
<comment type="caution">
    <text evidence="4">The sequence shown here is derived from an EMBL/GenBank/DDBJ whole genome shotgun (WGS) entry which is preliminary data.</text>
</comment>
<name>A0A9D1NBU2_9FIRM</name>
<dbReference type="Proteomes" id="UP000886891">
    <property type="component" value="Unassembled WGS sequence"/>
</dbReference>
<organism evidence="4 5">
    <name type="scientific">Candidatus Stercoripulliclostridium merdipullorum</name>
    <dbReference type="NCBI Taxonomy" id="2840952"/>
    <lineage>
        <taxon>Bacteria</taxon>
        <taxon>Bacillati</taxon>
        <taxon>Bacillota</taxon>
        <taxon>Clostridia</taxon>
        <taxon>Eubacteriales</taxon>
        <taxon>Candidatus Stercoripulliclostridium</taxon>
    </lineage>
</organism>
<dbReference type="AlphaFoldDB" id="A0A9D1NBU2"/>
<evidence type="ECO:0000259" key="3">
    <source>
        <dbReference type="Pfam" id="PF19568"/>
    </source>
</evidence>
<proteinExistence type="predicted"/>
<dbReference type="InterPro" id="IPR027417">
    <property type="entry name" value="P-loop_NTPase"/>
</dbReference>
<keyword evidence="1" id="KW-0547">Nucleotide-binding</keyword>
<dbReference type="EMBL" id="DVOH01000023">
    <property type="protein sequence ID" value="HIV00135.1"/>
    <property type="molecule type" value="Genomic_DNA"/>
</dbReference>
<dbReference type="GO" id="GO:0005524">
    <property type="term" value="F:ATP binding"/>
    <property type="evidence" value="ECO:0007669"/>
    <property type="project" value="UniProtKB-KW"/>
</dbReference>
<dbReference type="Pfam" id="PF19568">
    <property type="entry name" value="Spore_III_AA"/>
    <property type="match status" value="1"/>
</dbReference>
<dbReference type="PANTHER" id="PTHR20953">
    <property type="entry name" value="KINASE-RELATED"/>
    <property type="match status" value="1"/>
</dbReference>
<reference evidence="4" key="2">
    <citation type="journal article" date="2021" name="PeerJ">
        <title>Extensive microbial diversity within the chicken gut microbiome revealed by metagenomics and culture.</title>
        <authorList>
            <person name="Gilroy R."/>
            <person name="Ravi A."/>
            <person name="Getino M."/>
            <person name="Pursley I."/>
            <person name="Horton D.L."/>
            <person name="Alikhan N.F."/>
            <person name="Baker D."/>
            <person name="Gharbi K."/>
            <person name="Hall N."/>
            <person name="Watson M."/>
            <person name="Adriaenssens E.M."/>
            <person name="Foster-Nyarko E."/>
            <person name="Jarju S."/>
            <person name="Secka A."/>
            <person name="Antonio M."/>
            <person name="Oren A."/>
            <person name="Chaudhuri R.R."/>
            <person name="La Ragione R."/>
            <person name="Hildebrand F."/>
            <person name="Pallen M.J."/>
        </authorList>
    </citation>
    <scope>NUCLEOTIDE SEQUENCE</scope>
    <source>
        <strain evidence="4">23406</strain>
    </source>
</reference>
<dbReference type="InterPro" id="IPR045735">
    <property type="entry name" value="Spore_III_AA_AAA+_ATPase"/>
</dbReference>